<protein>
    <submittedName>
        <fullName evidence="9">Putative integral membrane protein MviN</fullName>
    </submittedName>
</protein>
<comment type="caution">
    <text evidence="9">The sequence shown here is derived from an EMBL/GenBank/DDBJ whole genome shotgun (WGS) entry which is preliminary data.</text>
</comment>
<keyword evidence="2" id="KW-1003">Cell membrane</keyword>
<dbReference type="AlphaFoldDB" id="A0A133YH39"/>
<sequence>MQSSEQLKKNSFKKAALVVIVGLLLSKVTGQVREVLYGVVLQKPELTDAYVQGFLIPDLIYDLLIGGSIQAALIPTLAKALGTQDERKTWRDVSTFISFFSLLMLLAVLILEVAAYPILALISKTTNLSLTVQVARRLFPQTFFMMGAALTIGILNAHKLFTRTALGPALYNSLVCVSLIVLGRANEQALLHVAVGISLSAFVYFIWQLLLARQLLPNIKFNCQFNRPGFRHLLLLALPTMLSASIAQFSNIFLQAYTKAMPAGSATALRYATTVWMLPYGVFTVAIGQVMLPSLATYIGQNNQVKAGEMLNKALRLVLLFALPSALIFFSLRQEIVVGIFWWKNQLPKFATGDLANYYEILKSAAGILTFYAPVIVCQSIIYIYNYAFYAHSITVVPLLNALISLLLTLGLGYFAAQTGQVAGLSLAFLLASALIACILQGIYHHKFKQEKLRKFAFFLWQNWVALMALTVYLVLDHYYLAPLMFRHKLVNLAYLGARGLVAYATYYLFAFLVGVNELRNIKQLWH</sequence>
<evidence type="ECO:0000256" key="8">
    <source>
        <dbReference type="SAM" id="Phobius"/>
    </source>
</evidence>
<accession>A0A133YH39</accession>
<dbReference type="GO" id="GO:0015648">
    <property type="term" value="F:lipid-linked peptidoglycan transporter activity"/>
    <property type="evidence" value="ECO:0007669"/>
    <property type="project" value="TreeGrafter"/>
</dbReference>
<dbReference type="InterPro" id="IPR051050">
    <property type="entry name" value="Lipid_II_flippase_MurJ/MviN"/>
</dbReference>
<dbReference type="STRING" id="1497955.HMPREF1872_00177"/>
<gene>
    <name evidence="9" type="ORF">HMPREF1872_00177</name>
</gene>
<dbReference type="Pfam" id="PF03023">
    <property type="entry name" value="MurJ"/>
    <property type="match status" value="1"/>
</dbReference>
<feature type="transmembrane region" description="Helical" evidence="8">
    <location>
        <begin position="317"/>
        <end position="343"/>
    </location>
</feature>
<proteinExistence type="predicted"/>
<feature type="transmembrane region" description="Helical" evidence="8">
    <location>
        <begin position="95"/>
        <end position="118"/>
    </location>
</feature>
<feature type="transmembrane region" description="Helical" evidence="8">
    <location>
        <begin position="456"/>
        <end position="476"/>
    </location>
</feature>
<evidence type="ECO:0000256" key="4">
    <source>
        <dbReference type="ARBA" id="ARBA00022960"/>
    </source>
</evidence>
<keyword evidence="5" id="KW-0573">Peptidoglycan synthesis</keyword>
<feature type="transmembrane region" description="Helical" evidence="8">
    <location>
        <begin position="189"/>
        <end position="212"/>
    </location>
</feature>
<dbReference type="GO" id="GO:0005886">
    <property type="term" value="C:plasma membrane"/>
    <property type="evidence" value="ECO:0007669"/>
    <property type="project" value="UniProtKB-SubCell"/>
</dbReference>
<keyword evidence="10" id="KW-1185">Reference proteome</keyword>
<dbReference type="GO" id="GO:0008360">
    <property type="term" value="P:regulation of cell shape"/>
    <property type="evidence" value="ECO:0007669"/>
    <property type="project" value="UniProtKB-KW"/>
</dbReference>
<dbReference type="GO" id="GO:0009252">
    <property type="term" value="P:peptidoglycan biosynthetic process"/>
    <property type="evidence" value="ECO:0007669"/>
    <property type="project" value="UniProtKB-KW"/>
</dbReference>
<feature type="transmembrane region" description="Helical" evidence="8">
    <location>
        <begin position="164"/>
        <end position="183"/>
    </location>
</feature>
<evidence type="ECO:0000256" key="5">
    <source>
        <dbReference type="ARBA" id="ARBA00022984"/>
    </source>
</evidence>
<dbReference type="Proteomes" id="UP000070080">
    <property type="component" value="Unassembled WGS sequence"/>
</dbReference>
<feature type="transmembrane region" description="Helical" evidence="8">
    <location>
        <begin position="138"/>
        <end position="157"/>
    </location>
</feature>
<feature type="transmembrane region" description="Helical" evidence="8">
    <location>
        <begin position="423"/>
        <end position="444"/>
    </location>
</feature>
<keyword evidence="7 8" id="KW-0472">Membrane</keyword>
<reference evidence="10" key="1">
    <citation type="submission" date="2016-01" db="EMBL/GenBank/DDBJ databases">
        <authorList>
            <person name="Mitreva M."/>
            <person name="Pepin K.H."/>
            <person name="Mihindukulasuriya K.A."/>
            <person name="Fulton R."/>
            <person name="Fronick C."/>
            <person name="O'Laughlin M."/>
            <person name="Miner T."/>
            <person name="Herter B."/>
            <person name="Rosa B.A."/>
            <person name="Cordes M."/>
            <person name="Tomlinson C."/>
            <person name="Wollam A."/>
            <person name="Palsikar V.B."/>
            <person name="Mardis E.R."/>
            <person name="Wilson R.K."/>
        </authorList>
    </citation>
    <scope>NUCLEOTIDE SEQUENCE [LARGE SCALE GENOMIC DNA]</scope>
    <source>
        <strain evidence="10">KA00274</strain>
    </source>
</reference>
<comment type="subcellular location">
    <subcellularLocation>
        <location evidence="1">Cell membrane</location>
        <topology evidence="1">Multi-pass membrane protein</topology>
    </subcellularLocation>
</comment>
<dbReference type="OrthoDB" id="9804143at2"/>
<dbReference type="PANTHER" id="PTHR47019:SF1">
    <property type="entry name" value="LIPID II FLIPPASE MURJ"/>
    <property type="match status" value="1"/>
</dbReference>
<dbReference type="InterPro" id="IPR004268">
    <property type="entry name" value="MurJ"/>
</dbReference>
<dbReference type="GO" id="GO:0034204">
    <property type="term" value="P:lipid translocation"/>
    <property type="evidence" value="ECO:0007669"/>
    <property type="project" value="TreeGrafter"/>
</dbReference>
<evidence type="ECO:0000256" key="7">
    <source>
        <dbReference type="ARBA" id="ARBA00023136"/>
    </source>
</evidence>
<dbReference type="PANTHER" id="PTHR47019">
    <property type="entry name" value="LIPID II FLIPPASE MURJ"/>
    <property type="match status" value="1"/>
</dbReference>
<feature type="transmembrane region" description="Helical" evidence="8">
    <location>
        <begin position="363"/>
        <end position="385"/>
    </location>
</feature>
<evidence type="ECO:0000256" key="3">
    <source>
        <dbReference type="ARBA" id="ARBA00022692"/>
    </source>
</evidence>
<keyword evidence="3 8" id="KW-0812">Transmembrane</keyword>
<feature type="transmembrane region" description="Helical" evidence="8">
    <location>
        <begin position="397"/>
        <end position="417"/>
    </location>
</feature>
<dbReference type="RefSeq" id="WP_066712549.1">
    <property type="nucleotide sequence ID" value="NZ_CP118869.1"/>
</dbReference>
<evidence type="ECO:0000313" key="10">
    <source>
        <dbReference type="Proteomes" id="UP000070080"/>
    </source>
</evidence>
<dbReference type="PRINTS" id="PR01806">
    <property type="entry name" value="VIRFACTRMVIN"/>
</dbReference>
<evidence type="ECO:0000256" key="2">
    <source>
        <dbReference type="ARBA" id="ARBA00022475"/>
    </source>
</evidence>
<evidence type="ECO:0000313" key="9">
    <source>
        <dbReference type="EMBL" id="KXB42501.1"/>
    </source>
</evidence>
<organism evidence="9 10">
    <name type="scientific">Amygdalobacter nucleatus</name>
    <dbReference type="NCBI Taxonomy" id="3029274"/>
    <lineage>
        <taxon>Bacteria</taxon>
        <taxon>Bacillati</taxon>
        <taxon>Bacillota</taxon>
        <taxon>Clostridia</taxon>
        <taxon>Eubacteriales</taxon>
        <taxon>Oscillospiraceae</taxon>
        <taxon>Amygdalobacter</taxon>
    </lineage>
</organism>
<keyword evidence="4" id="KW-0133">Cell shape</keyword>
<evidence type="ECO:0000256" key="1">
    <source>
        <dbReference type="ARBA" id="ARBA00004651"/>
    </source>
</evidence>
<name>A0A133YH39_9FIRM</name>
<dbReference type="EMBL" id="LSCV01000002">
    <property type="protein sequence ID" value="KXB42501.1"/>
    <property type="molecule type" value="Genomic_DNA"/>
</dbReference>
<keyword evidence="6 8" id="KW-1133">Transmembrane helix</keyword>
<feature type="transmembrane region" description="Helical" evidence="8">
    <location>
        <begin position="496"/>
        <end position="516"/>
    </location>
</feature>
<feature type="transmembrane region" description="Helical" evidence="8">
    <location>
        <begin position="277"/>
        <end position="296"/>
    </location>
</feature>
<feature type="transmembrane region" description="Helical" evidence="8">
    <location>
        <begin position="233"/>
        <end position="257"/>
    </location>
</feature>
<evidence type="ECO:0000256" key="6">
    <source>
        <dbReference type="ARBA" id="ARBA00022989"/>
    </source>
</evidence>